<evidence type="ECO:0000259" key="2">
    <source>
        <dbReference type="PROSITE" id="PS51340"/>
    </source>
</evidence>
<reference evidence="3 4" key="1">
    <citation type="submission" date="2024-07" db="EMBL/GenBank/DDBJ databases">
        <authorList>
            <person name="Thanompreechachai J."/>
            <person name="Duangmal K."/>
        </authorList>
    </citation>
    <scope>NUCLEOTIDE SEQUENCE [LARGE SCALE GENOMIC DNA]</scope>
    <source>
        <strain evidence="3 4">KCTC 19886</strain>
    </source>
</reference>
<proteinExistence type="predicted"/>
<evidence type="ECO:0000313" key="3">
    <source>
        <dbReference type="EMBL" id="MEW9264306.1"/>
    </source>
</evidence>
<dbReference type="Proteomes" id="UP001555826">
    <property type="component" value="Unassembled WGS sequence"/>
</dbReference>
<dbReference type="PANTHER" id="PTHR30212">
    <property type="entry name" value="PROTEIN YIIM"/>
    <property type="match status" value="1"/>
</dbReference>
<dbReference type="Pfam" id="PF03473">
    <property type="entry name" value="MOSC"/>
    <property type="match status" value="1"/>
</dbReference>
<dbReference type="PROSITE" id="PS51340">
    <property type="entry name" value="MOSC"/>
    <property type="match status" value="1"/>
</dbReference>
<dbReference type="PANTHER" id="PTHR30212:SF2">
    <property type="entry name" value="PROTEIN YIIM"/>
    <property type="match status" value="1"/>
</dbReference>
<protein>
    <submittedName>
        <fullName evidence="3">MOSC domain-containing protein</fullName>
    </submittedName>
</protein>
<evidence type="ECO:0000256" key="1">
    <source>
        <dbReference type="SAM" id="MobiDB-lite"/>
    </source>
</evidence>
<evidence type="ECO:0000313" key="4">
    <source>
        <dbReference type="Proteomes" id="UP001555826"/>
    </source>
</evidence>
<keyword evidence="4" id="KW-1185">Reference proteome</keyword>
<dbReference type="InterPro" id="IPR005302">
    <property type="entry name" value="MoCF_Sase_C"/>
</dbReference>
<comment type="caution">
    <text evidence="3">The sequence shown here is derived from an EMBL/GenBank/DDBJ whole genome shotgun (WGS) entry which is preliminary data.</text>
</comment>
<dbReference type="Gene3D" id="2.40.33.20">
    <property type="entry name" value="PK beta-barrel domain-like"/>
    <property type="match status" value="1"/>
</dbReference>
<accession>A0ABV3P3V0</accession>
<dbReference type="EMBL" id="JBFNQN010000004">
    <property type="protein sequence ID" value="MEW9264306.1"/>
    <property type="molecule type" value="Genomic_DNA"/>
</dbReference>
<gene>
    <name evidence="3" type="ORF">AB1207_06080</name>
</gene>
<dbReference type="SUPFAM" id="SSF50800">
    <property type="entry name" value="PK beta-barrel domain-like"/>
    <property type="match status" value="1"/>
</dbReference>
<feature type="domain" description="MOSC" evidence="2">
    <location>
        <begin position="24"/>
        <end position="166"/>
    </location>
</feature>
<sequence length="213" mass="22504">MLSVNVGERRAIAAKSGTSGIDKRPVDGPVEVRAPGPKGVGGSGLVGDHISDTANHGGDDQAVYAYAREDLDAWERELGRPLANGTFGENLTTAGIDVTGAVIGEHWVVGDVVLQVSCPRIPCVTFAVWLGEQKWVPRFTRARVPGAYLRVLNPGTLTGGSPVRVVDVPAHGVTVATAFAAFTTEPALLPLLRDVPELPREDAEAVEQRLERG</sequence>
<organism evidence="3 4">
    <name type="scientific">Kineococcus endophyticus</name>
    <dbReference type="NCBI Taxonomy" id="1181883"/>
    <lineage>
        <taxon>Bacteria</taxon>
        <taxon>Bacillati</taxon>
        <taxon>Actinomycetota</taxon>
        <taxon>Actinomycetes</taxon>
        <taxon>Kineosporiales</taxon>
        <taxon>Kineosporiaceae</taxon>
        <taxon>Kineococcus</taxon>
    </lineage>
</organism>
<dbReference type="InterPro" id="IPR011037">
    <property type="entry name" value="Pyrv_Knase-like_insert_dom_sf"/>
</dbReference>
<dbReference type="InterPro" id="IPR052353">
    <property type="entry name" value="Benzoxazolinone_Detox_Enz"/>
</dbReference>
<feature type="region of interest" description="Disordered" evidence="1">
    <location>
        <begin position="15"/>
        <end position="52"/>
    </location>
</feature>
<name>A0ABV3P3V0_9ACTN</name>